<dbReference type="EMBL" id="QFFI01000033">
    <property type="protein sequence ID" value="PWG61475.1"/>
    <property type="molecule type" value="Genomic_DNA"/>
</dbReference>
<dbReference type="AlphaFoldDB" id="A0A2U2MX81"/>
<accession>A0A2U2MX81</accession>
<dbReference type="Gene3D" id="1.10.260.40">
    <property type="entry name" value="lambda repressor-like DNA-binding domains"/>
    <property type="match status" value="1"/>
</dbReference>
<dbReference type="SUPFAM" id="SSF47413">
    <property type="entry name" value="lambda repressor-like DNA-binding domains"/>
    <property type="match status" value="1"/>
</dbReference>
<dbReference type="GO" id="GO:0003677">
    <property type="term" value="F:DNA binding"/>
    <property type="evidence" value="ECO:0007669"/>
    <property type="project" value="InterPro"/>
</dbReference>
<dbReference type="Proteomes" id="UP000245474">
    <property type="component" value="Unassembled WGS sequence"/>
</dbReference>
<evidence type="ECO:0000313" key="1">
    <source>
        <dbReference type="EMBL" id="PWG61475.1"/>
    </source>
</evidence>
<name>A0A2U2MX81_9GAMM</name>
<organism evidence="1 2">
    <name type="scientific">Sediminicurvatus halobius</name>
    <dbReference type="NCBI Taxonomy" id="2182432"/>
    <lineage>
        <taxon>Bacteria</taxon>
        <taxon>Pseudomonadati</taxon>
        <taxon>Pseudomonadota</taxon>
        <taxon>Gammaproteobacteria</taxon>
        <taxon>Chromatiales</taxon>
        <taxon>Ectothiorhodospiraceae</taxon>
        <taxon>Sediminicurvatus</taxon>
    </lineage>
</organism>
<sequence>MTDSSDLREAFRELRHRNPALDHEILSTAPRRELATALVGLRRAAGLTRDEIATALAKDHADISRVESTAGELDLELLAGYIDVCRARLEGLGKPPSMPTDPE</sequence>
<gene>
    <name evidence="1" type="ORF">DEM34_16060</name>
</gene>
<proteinExistence type="predicted"/>
<dbReference type="OrthoDB" id="428540at2"/>
<evidence type="ECO:0000313" key="2">
    <source>
        <dbReference type="Proteomes" id="UP000245474"/>
    </source>
</evidence>
<protein>
    <recommendedName>
        <fullName evidence="3">HTH cro/C1-type domain-containing protein</fullName>
    </recommendedName>
</protein>
<dbReference type="RefSeq" id="WP_109679854.1">
    <property type="nucleotide sequence ID" value="NZ_CP086615.1"/>
</dbReference>
<reference evidence="1 2" key="1">
    <citation type="submission" date="2018-05" db="EMBL/GenBank/DDBJ databases">
        <title>Spiribacter halobius sp. nov., a moderately halophilic bacterium isolated from marine solar saltern.</title>
        <authorList>
            <person name="Zheng W.-S."/>
            <person name="Lu D.-C."/>
            <person name="Du Z.-J."/>
        </authorList>
    </citation>
    <scope>NUCLEOTIDE SEQUENCE [LARGE SCALE GENOMIC DNA]</scope>
    <source>
        <strain evidence="1 2">E85</strain>
    </source>
</reference>
<comment type="caution">
    <text evidence="1">The sequence shown here is derived from an EMBL/GenBank/DDBJ whole genome shotgun (WGS) entry which is preliminary data.</text>
</comment>
<dbReference type="InterPro" id="IPR010982">
    <property type="entry name" value="Lambda_DNA-bd_dom_sf"/>
</dbReference>
<evidence type="ECO:0008006" key="3">
    <source>
        <dbReference type="Google" id="ProtNLM"/>
    </source>
</evidence>
<keyword evidence="2" id="KW-1185">Reference proteome</keyword>